<dbReference type="AlphaFoldDB" id="A0A0A2B0V4"/>
<reference evidence="2" key="1">
    <citation type="journal article" date="2014" name="Sci. Data">
        <title>Genomes of diverse isolates of the marine cyanobacterium Prochlorococcus.</title>
        <authorList>
            <person name="Biller S."/>
            <person name="Berube P."/>
            <person name="Thompson J."/>
            <person name="Kelly L."/>
            <person name="Roggensack S."/>
            <person name="Awad L."/>
            <person name="Roache-Johnson K."/>
            <person name="Ding H."/>
            <person name="Giovannoni S.J."/>
            <person name="Moore L.R."/>
            <person name="Chisholm S.W."/>
        </authorList>
    </citation>
    <scope>NUCLEOTIDE SEQUENCE [LARGE SCALE GENOMIC DNA]</scope>
</reference>
<sequence>MINALDKFLIIPPEDLIHFKKYENSPEKVICFIYKPLFCQKNVLPMYNLKK</sequence>
<accession>A0A0A2B0V4</accession>
<comment type="caution">
    <text evidence="1">The sequence shown here is derived from an EMBL/GenBank/DDBJ whole genome shotgun (WGS) entry which is preliminary data.</text>
</comment>
<proteinExistence type="predicted"/>
<name>A0A0A2B0V4_PROMR</name>
<dbReference type="EMBL" id="JNAR01000017">
    <property type="protein sequence ID" value="KGG06782.1"/>
    <property type="molecule type" value="Genomic_DNA"/>
</dbReference>
<evidence type="ECO:0000313" key="2">
    <source>
        <dbReference type="Proteomes" id="UP000030481"/>
    </source>
</evidence>
<organism evidence="1 2">
    <name type="scientific">Prochlorococcus marinus str. MIT 9401</name>
    <dbReference type="NCBI Taxonomy" id="167551"/>
    <lineage>
        <taxon>Bacteria</taxon>
        <taxon>Bacillati</taxon>
        <taxon>Cyanobacteriota</taxon>
        <taxon>Cyanophyceae</taxon>
        <taxon>Synechococcales</taxon>
        <taxon>Prochlorococcaceae</taxon>
        <taxon>Prochlorococcus</taxon>
    </lineage>
</organism>
<dbReference type="Proteomes" id="UP000030481">
    <property type="component" value="Unassembled WGS sequence"/>
</dbReference>
<evidence type="ECO:0000313" key="1">
    <source>
        <dbReference type="EMBL" id="KGG06782.1"/>
    </source>
</evidence>
<protein>
    <submittedName>
        <fullName evidence="1">Uncharacterized protein</fullName>
    </submittedName>
</protein>
<gene>
    <name evidence="1" type="ORF">EV01_1988</name>
</gene>